<name>A0A6N2TU81_9ACTO</name>
<dbReference type="EC" id="2.4.1.57" evidence="4"/>
<feature type="domain" description="Glycosyltransferase subfamily 4-like N-terminal" evidence="3">
    <location>
        <begin position="14"/>
        <end position="173"/>
    </location>
</feature>
<dbReference type="InterPro" id="IPR050194">
    <property type="entry name" value="Glycosyltransferase_grp1"/>
</dbReference>
<protein>
    <submittedName>
        <fullName evidence="4">GDP-mannose-dependent alpha-(1-2)-phosphatidylinositol mannosyltransferase</fullName>
        <ecNumber evidence="4">2.4.1.57</ecNumber>
    </submittedName>
</protein>
<dbReference type="Pfam" id="PF13439">
    <property type="entry name" value="Glyco_transf_4"/>
    <property type="match status" value="1"/>
</dbReference>
<gene>
    <name evidence="4" type="primary">pimA</name>
    <name evidence="4" type="ORF">AOLFYP35_01468</name>
</gene>
<organism evidence="4">
    <name type="scientific">Schaalia odontolytica</name>
    <dbReference type="NCBI Taxonomy" id="1660"/>
    <lineage>
        <taxon>Bacteria</taxon>
        <taxon>Bacillati</taxon>
        <taxon>Actinomycetota</taxon>
        <taxon>Actinomycetes</taxon>
        <taxon>Actinomycetales</taxon>
        <taxon>Actinomycetaceae</taxon>
        <taxon>Schaalia</taxon>
    </lineage>
</organism>
<evidence type="ECO:0000256" key="2">
    <source>
        <dbReference type="ARBA" id="ARBA00022679"/>
    </source>
</evidence>
<keyword evidence="2 4" id="KW-0808">Transferase</keyword>
<dbReference type="SUPFAM" id="SSF53756">
    <property type="entry name" value="UDP-Glycosyltransferase/glycogen phosphorylase"/>
    <property type="match status" value="1"/>
</dbReference>
<keyword evidence="1 4" id="KW-0328">Glycosyltransferase</keyword>
<evidence type="ECO:0000256" key="1">
    <source>
        <dbReference type="ARBA" id="ARBA00022676"/>
    </source>
</evidence>
<dbReference type="GO" id="GO:0016757">
    <property type="term" value="F:glycosyltransferase activity"/>
    <property type="evidence" value="ECO:0007669"/>
    <property type="project" value="UniProtKB-KW"/>
</dbReference>
<evidence type="ECO:0000259" key="3">
    <source>
        <dbReference type="Pfam" id="PF13439"/>
    </source>
</evidence>
<evidence type="ECO:0000313" key="4">
    <source>
        <dbReference type="EMBL" id="VYT07591.1"/>
    </source>
</evidence>
<dbReference type="InterPro" id="IPR028098">
    <property type="entry name" value="Glyco_trans_4-like_N"/>
</dbReference>
<sequence>MRVGIVNPYSWDVPGGVQFHIRDFALELMKRGHEVSVLTPAKNTDDLPEWITTVGSSVAVPFNGSVARLSFTPLANMRTKRWIDEGKFDLLHVHEPEVPSISMLALRAAEIPVVGTFHAALDYSFSRSVSSSALDPLLEKLAARIAVSAEARRTLVEHNGGDAVIIPNGVDTHFFAQAQIKPEWEATPQRPVVVFLGRLDEPRKGLPVFSAAIETVLSEIPGARFLIAGRGNAHEYRSQLERFGDSVEFLGGVSDEDKASLLKGACVYVAPQTGGESFGIVLVEAMAAGCAVLASDLEAFRAVLEQGEVGALFETGNSQDLARQLIRLLRDSEELATLARRGEAASSRYGWDTVTDQVLALYQTVLASAQAQPSDPTTLDLIRGRNEAEDDE</sequence>
<dbReference type="CDD" id="cd03801">
    <property type="entry name" value="GT4_PimA-like"/>
    <property type="match status" value="1"/>
</dbReference>
<dbReference type="PANTHER" id="PTHR45947:SF3">
    <property type="entry name" value="SULFOQUINOVOSYL TRANSFERASE SQD2"/>
    <property type="match status" value="1"/>
</dbReference>
<dbReference type="Pfam" id="PF13692">
    <property type="entry name" value="Glyco_trans_1_4"/>
    <property type="match status" value="1"/>
</dbReference>
<dbReference type="Gene3D" id="3.40.50.2000">
    <property type="entry name" value="Glycogen Phosphorylase B"/>
    <property type="match status" value="2"/>
</dbReference>
<dbReference type="GO" id="GO:1901137">
    <property type="term" value="P:carbohydrate derivative biosynthetic process"/>
    <property type="evidence" value="ECO:0007669"/>
    <property type="project" value="UniProtKB-ARBA"/>
</dbReference>
<dbReference type="EMBL" id="CACRSM010000002">
    <property type="protein sequence ID" value="VYT07591.1"/>
    <property type="molecule type" value="Genomic_DNA"/>
</dbReference>
<reference evidence="4" key="1">
    <citation type="submission" date="2019-11" db="EMBL/GenBank/DDBJ databases">
        <authorList>
            <person name="Feng L."/>
        </authorList>
    </citation>
    <scope>NUCLEOTIDE SEQUENCE</scope>
    <source>
        <strain evidence="4">AodontolyticusLFYP35</strain>
    </source>
</reference>
<dbReference type="AlphaFoldDB" id="A0A6N2TU81"/>
<proteinExistence type="predicted"/>
<dbReference type="PANTHER" id="PTHR45947">
    <property type="entry name" value="SULFOQUINOVOSYL TRANSFERASE SQD2"/>
    <property type="match status" value="1"/>
</dbReference>
<accession>A0A6N2TU81</accession>